<protein>
    <submittedName>
        <fullName evidence="1">Uncharacterized protein</fullName>
    </submittedName>
</protein>
<organism evidence="1 2">
    <name type="scientific">Thanatephorus cucumeris (strain AG1-IB / isolate 7/3/14)</name>
    <name type="common">Lettuce bottom rot fungus</name>
    <name type="synonym">Rhizoctonia solani</name>
    <dbReference type="NCBI Taxonomy" id="1108050"/>
    <lineage>
        <taxon>Eukaryota</taxon>
        <taxon>Fungi</taxon>
        <taxon>Dikarya</taxon>
        <taxon>Basidiomycota</taxon>
        <taxon>Agaricomycotina</taxon>
        <taxon>Agaricomycetes</taxon>
        <taxon>Cantharellales</taxon>
        <taxon>Ceratobasidiaceae</taxon>
        <taxon>Rhizoctonia</taxon>
        <taxon>Rhizoctonia solani AG-1</taxon>
    </lineage>
</organism>
<dbReference type="Proteomes" id="UP000059188">
    <property type="component" value="Unassembled WGS sequence"/>
</dbReference>
<gene>
    <name evidence="1" type="ORF">RSOLAG1IB_06625</name>
</gene>
<accession>A0A0B7FA85</accession>
<evidence type="ECO:0000313" key="1">
    <source>
        <dbReference type="EMBL" id="CEL53844.1"/>
    </source>
</evidence>
<name>A0A0B7FA85_THACB</name>
<sequence>MAVHRLPQDLLGLHSMMQIGPAKLRSALRTERWSELVAIQFDHLVAQAIDSLYAKRSASPMDRAKGAYNSIRAIPGYVTCQFLGRGCI</sequence>
<keyword evidence="2" id="KW-1185">Reference proteome</keyword>
<reference evidence="1 2" key="1">
    <citation type="submission" date="2014-11" db="EMBL/GenBank/DDBJ databases">
        <authorList>
            <person name="Wibberg Daniel"/>
        </authorList>
    </citation>
    <scope>NUCLEOTIDE SEQUENCE [LARGE SCALE GENOMIC DNA]</scope>
    <source>
        <strain evidence="1">Rhizoctonia solani AG1-IB 7/3/14</strain>
    </source>
</reference>
<evidence type="ECO:0000313" key="2">
    <source>
        <dbReference type="Proteomes" id="UP000059188"/>
    </source>
</evidence>
<proteinExistence type="predicted"/>
<dbReference type="AlphaFoldDB" id="A0A0B7FA85"/>
<dbReference type="EMBL" id="LN679113">
    <property type="protein sequence ID" value="CEL53844.1"/>
    <property type="molecule type" value="Genomic_DNA"/>
</dbReference>